<dbReference type="SUPFAM" id="SSF53254">
    <property type="entry name" value="Phosphoglycerate mutase-like"/>
    <property type="match status" value="1"/>
</dbReference>
<evidence type="ECO:0008006" key="4">
    <source>
        <dbReference type="Google" id="ProtNLM"/>
    </source>
</evidence>
<proteinExistence type="predicted"/>
<dbReference type="RefSeq" id="WP_044048516.1">
    <property type="nucleotide sequence ID" value="NZ_CP003984.1"/>
</dbReference>
<dbReference type="AlphaFoldDB" id="A0AAN0RGC3"/>
<feature type="chain" id="PRO_5042831215" description="Histidine phosphatase family protein" evidence="1">
    <location>
        <begin position="22"/>
        <end position="184"/>
    </location>
</feature>
<dbReference type="EMBL" id="CP003984">
    <property type="protein sequence ID" value="AII85651.1"/>
    <property type="molecule type" value="Genomic_DNA"/>
</dbReference>
<keyword evidence="1" id="KW-0732">Signal</keyword>
<dbReference type="Gene3D" id="3.40.50.1240">
    <property type="entry name" value="Phosphoglycerate mutase-like"/>
    <property type="match status" value="1"/>
</dbReference>
<name>A0AAN0RGC3_9RHOB</name>
<protein>
    <recommendedName>
        <fullName evidence="4">Histidine phosphatase family protein</fullName>
    </recommendedName>
</protein>
<sequence length="184" mass="20470">MLMRLIPILAFLVMQASHVTADSRNDLINAIAAVDANVVFMRHTLAPGYGDPDNFSLSECDTQRNLDAKGRQQASDIGAAILHSGFRFTQVFSSEWCRCKETTELMKLGKWRLFPGLNSFFQGHADRQDTLEMLSLKLEALTKGVTLMVTHQVIINAVTGASVGSGEFVAYNTDTKRRKVFRLD</sequence>
<dbReference type="InterPro" id="IPR029033">
    <property type="entry name" value="His_PPase_superfam"/>
</dbReference>
<dbReference type="KEGG" id="ptp:RCA23_c00810"/>
<dbReference type="Proteomes" id="UP000028680">
    <property type="component" value="Chromosome"/>
</dbReference>
<dbReference type="InterPro" id="IPR013078">
    <property type="entry name" value="His_Pase_superF_clade-1"/>
</dbReference>
<evidence type="ECO:0000313" key="2">
    <source>
        <dbReference type="EMBL" id="AII85651.1"/>
    </source>
</evidence>
<accession>A0AAN0RGC3</accession>
<reference evidence="2 3" key="1">
    <citation type="journal article" date="2014" name="ISME J.">
        <title>Adaptation of an abundant Roseobacter RCA organism to pelagic systems revealed by genomic and transcriptomic analyses.</title>
        <authorList>
            <person name="Voget S."/>
            <person name="Wemheuer B."/>
            <person name="Brinkhoff T."/>
            <person name="Vollmers J."/>
            <person name="Dietrich S."/>
            <person name="Giebel H.A."/>
            <person name="Beardsley C."/>
            <person name="Sardemann C."/>
            <person name="Bakenhus I."/>
            <person name="Billerbeck S."/>
            <person name="Daniel R."/>
            <person name="Simon M."/>
        </authorList>
    </citation>
    <scope>NUCLEOTIDE SEQUENCE [LARGE SCALE GENOMIC DNA]</scope>
    <source>
        <strain evidence="2 3">RCA23</strain>
    </source>
</reference>
<evidence type="ECO:0000313" key="3">
    <source>
        <dbReference type="Proteomes" id="UP000028680"/>
    </source>
</evidence>
<dbReference type="CDD" id="cd07067">
    <property type="entry name" value="HP_PGM_like"/>
    <property type="match status" value="1"/>
</dbReference>
<feature type="signal peptide" evidence="1">
    <location>
        <begin position="1"/>
        <end position="21"/>
    </location>
</feature>
<gene>
    <name evidence="2" type="ORF">RCA23_c00810</name>
</gene>
<organism evidence="2 3">
    <name type="scientific">Planktomarina temperata RCA23</name>
    <dbReference type="NCBI Taxonomy" id="666509"/>
    <lineage>
        <taxon>Bacteria</taxon>
        <taxon>Pseudomonadati</taxon>
        <taxon>Pseudomonadota</taxon>
        <taxon>Alphaproteobacteria</taxon>
        <taxon>Rhodobacterales</taxon>
        <taxon>Paracoccaceae</taxon>
        <taxon>Planktomarina</taxon>
    </lineage>
</organism>
<evidence type="ECO:0000256" key="1">
    <source>
        <dbReference type="SAM" id="SignalP"/>
    </source>
</evidence>
<keyword evidence="3" id="KW-1185">Reference proteome</keyword>